<organism evidence="4">
    <name type="scientific">Gymnodinialimonas phycosphaerae</name>
    <dbReference type="NCBI Taxonomy" id="2841589"/>
    <lineage>
        <taxon>Bacteria</taxon>
        <taxon>Pseudomonadati</taxon>
        <taxon>Pseudomonadota</taxon>
        <taxon>Alphaproteobacteria</taxon>
        <taxon>Rhodobacterales</taxon>
        <taxon>Paracoccaceae</taxon>
        <taxon>Gymnodinialimonas</taxon>
    </lineage>
</organism>
<name>A0A975TXF5_9RHOB</name>
<feature type="domain" description="Capsule synthesis protein CapA" evidence="2">
    <location>
        <begin position="43"/>
        <end position="304"/>
    </location>
</feature>
<keyword evidence="5" id="KW-1185">Reference proteome</keyword>
<dbReference type="PROSITE" id="PS51257">
    <property type="entry name" value="PROKAR_LIPOPROTEIN"/>
    <property type="match status" value="1"/>
</dbReference>
<dbReference type="InterPro" id="IPR052169">
    <property type="entry name" value="CW_Biosynth-Accessory"/>
</dbReference>
<accession>A0A975TXF5</accession>
<sequence length="381" mass="39411">MLNSFKNNRFGRKLHVRLKAAAVLLAITSCAPTSQSGTCGRPDLAFGGDVLLHSLIQSDAAARTEGFAPAFAPLGGALSRALVTSVNLEGPAARNIAPSGREVPDPGTLFDGHIYSGYPRFNYHPSIAGVLASVGVDVVQTANNHAMDRGAIGADRTLSALAAAGLATTGTHPRGATATWHTTRQVAGYNIAFLACTFSTNGLADPGGQALRCYGNQPSIPTLIHTLNTQPGIDGVVLLPHWGTEYSARPTARQRTLARAAAEAGAIAIVGAHPHVLQPLETIVTSDGRRVPVAFSLGNLISSQWQLAQRTGAILYLDLSATAQGLEATGARYLPTRVERTTEQGVAVFPAASLATGAASLAHAQRILGPGMVTPDGCLAP</sequence>
<dbReference type="RefSeq" id="WP_257892511.1">
    <property type="nucleotide sequence ID" value="NZ_JAIMBW010000001.1"/>
</dbReference>
<protein>
    <submittedName>
        <fullName evidence="4">CapA family protein</fullName>
    </submittedName>
</protein>
<evidence type="ECO:0000313" key="5">
    <source>
        <dbReference type="Proteomes" id="UP000693972"/>
    </source>
</evidence>
<dbReference type="InterPro" id="IPR029052">
    <property type="entry name" value="Metallo-depent_PP-like"/>
</dbReference>
<dbReference type="Proteomes" id="UP000693972">
    <property type="component" value="Unassembled WGS sequence"/>
</dbReference>
<dbReference type="Gene3D" id="3.60.21.10">
    <property type="match status" value="1"/>
</dbReference>
<dbReference type="PANTHER" id="PTHR33393">
    <property type="entry name" value="POLYGLUTAMINE SYNTHESIS ACCESSORY PROTEIN RV0574C-RELATED"/>
    <property type="match status" value="1"/>
</dbReference>
<evidence type="ECO:0000259" key="2">
    <source>
        <dbReference type="SMART" id="SM00854"/>
    </source>
</evidence>
<evidence type="ECO:0000256" key="1">
    <source>
        <dbReference type="ARBA" id="ARBA00005662"/>
    </source>
</evidence>
<gene>
    <name evidence="3" type="ORF">KUL25_08215</name>
    <name evidence="4" type="ORF">KUL25_08220</name>
</gene>
<dbReference type="AlphaFoldDB" id="A0A975TXF5"/>
<dbReference type="SMART" id="SM00854">
    <property type="entry name" value="PGA_cap"/>
    <property type="match status" value="1"/>
</dbReference>
<evidence type="ECO:0000313" key="3">
    <source>
        <dbReference type="EMBL" id="MBY4892746.1"/>
    </source>
</evidence>
<dbReference type="InterPro" id="IPR019079">
    <property type="entry name" value="Capsule_synth_CapA"/>
</dbReference>
<reference evidence="4 5" key="1">
    <citation type="submission" date="2021-07" db="EMBL/GenBank/DDBJ databases">
        <title>Karlodiniumbacter phycospheric gen. nov., sp. nov., a phycosphere bacterium isolated from karlodinium veneficum.</title>
        <authorList>
            <person name="Peng Y."/>
            <person name="Jiang L."/>
            <person name="Lee J."/>
        </authorList>
    </citation>
    <scope>NUCLEOTIDE SEQUENCE</scope>
    <source>
        <strain evidence="4 5">N5</strain>
    </source>
</reference>
<evidence type="ECO:0000313" key="4">
    <source>
        <dbReference type="EMBL" id="QXL89474.1"/>
    </source>
</evidence>
<dbReference type="SUPFAM" id="SSF56300">
    <property type="entry name" value="Metallo-dependent phosphatases"/>
    <property type="match status" value="1"/>
</dbReference>
<dbReference type="Pfam" id="PF09587">
    <property type="entry name" value="PGA_cap"/>
    <property type="match status" value="1"/>
</dbReference>
<dbReference type="EMBL" id="CP078073">
    <property type="protein sequence ID" value="QXL89474.1"/>
    <property type="molecule type" value="Genomic_DNA"/>
</dbReference>
<proteinExistence type="inferred from homology"/>
<dbReference type="EMBL" id="JAIMBW010000001">
    <property type="protein sequence ID" value="MBY4892746.1"/>
    <property type="molecule type" value="Genomic_DNA"/>
</dbReference>
<comment type="similarity">
    <text evidence="1">Belongs to the CapA family.</text>
</comment>
<dbReference type="PANTHER" id="PTHR33393:SF13">
    <property type="entry name" value="PGA BIOSYNTHESIS PROTEIN CAPA"/>
    <property type="match status" value="1"/>
</dbReference>